<proteinExistence type="predicted"/>
<sequence>MLPNGMVLKGGHLSSLNRNLEIDLAPDHAEVRGFGQPITQQAASVMVDDYVNDIKKANDLLLKIEGDITLKDIAADQGFGIIKDLLSLTTQTVSGVFGKEIILQILAQRNCEGIRYAVGKSNGKNTLILVGVTEDAEGIPREENGEMIPPSKAIVNKDFNELPALSRVNGNGATADGPPPESNISINYVMAEVHRGSLTIAQLEDLFGIVQPPSFVLFGSY</sequence>
<name>A0A7K1U7E5_9BACT</name>
<evidence type="ECO:0000313" key="1">
    <source>
        <dbReference type="EMBL" id="MVT10284.1"/>
    </source>
</evidence>
<dbReference type="RefSeq" id="WP_157307731.1">
    <property type="nucleotide sequence ID" value="NZ_WRXN01000008.1"/>
</dbReference>
<keyword evidence="2" id="KW-1185">Reference proteome</keyword>
<reference evidence="1 2" key="1">
    <citation type="submission" date="2019-12" db="EMBL/GenBank/DDBJ databases">
        <title>Chitinophaga sp. strain ysch24 (GDMCC 1.1355), whole genome shotgun sequence.</title>
        <authorList>
            <person name="Zhang X."/>
        </authorList>
    </citation>
    <scope>NUCLEOTIDE SEQUENCE [LARGE SCALE GENOMIC DNA]</scope>
    <source>
        <strain evidence="2">ysch24</strain>
    </source>
</reference>
<organism evidence="1 2">
    <name type="scientific">Chitinophaga tropicalis</name>
    <dbReference type="NCBI Taxonomy" id="2683588"/>
    <lineage>
        <taxon>Bacteria</taxon>
        <taxon>Pseudomonadati</taxon>
        <taxon>Bacteroidota</taxon>
        <taxon>Chitinophagia</taxon>
        <taxon>Chitinophagales</taxon>
        <taxon>Chitinophagaceae</taxon>
        <taxon>Chitinophaga</taxon>
    </lineage>
</organism>
<accession>A0A7K1U7E5</accession>
<dbReference type="Proteomes" id="UP000461730">
    <property type="component" value="Unassembled WGS sequence"/>
</dbReference>
<gene>
    <name evidence="1" type="ORF">GO493_18575</name>
</gene>
<comment type="caution">
    <text evidence="1">The sequence shown here is derived from an EMBL/GenBank/DDBJ whole genome shotgun (WGS) entry which is preliminary data.</text>
</comment>
<evidence type="ECO:0000313" key="2">
    <source>
        <dbReference type="Proteomes" id="UP000461730"/>
    </source>
</evidence>
<dbReference type="AlphaFoldDB" id="A0A7K1U7E5"/>
<protein>
    <submittedName>
        <fullName evidence="1">Uncharacterized protein</fullName>
    </submittedName>
</protein>
<dbReference type="EMBL" id="WRXN01000008">
    <property type="protein sequence ID" value="MVT10284.1"/>
    <property type="molecule type" value="Genomic_DNA"/>
</dbReference>